<dbReference type="OrthoDB" id="2675099at2759"/>
<dbReference type="GO" id="GO:0071949">
    <property type="term" value="F:FAD binding"/>
    <property type="evidence" value="ECO:0007669"/>
    <property type="project" value="InterPro"/>
</dbReference>
<name>A0A1J8PZ62_9AGAM</name>
<sequence length="81" mass="8856">DLDLSKVAQSEELIFETIASVIPTEITFNKVVWASEYRANIRMVNKLSEGRVFVAGDAAHVHSPTGGQVGISEKCKYSCVN</sequence>
<comment type="caution">
    <text evidence="5">The sequence shown here is derived from an EMBL/GenBank/DDBJ whole genome shotgun (WGS) entry which is preliminary data.</text>
</comment>
<dbReference type="STRING" id="180088.A0A1J8PZ62"/>
<dbReference type="InterPro" id="IPR036188">
    <property type="entry name" value="FAD/NAD-bd_sf"/>
</dbReference>
<dbReference type="EMBL" id="LVVM01003576">
    <property type="protein sequence ID" value="OJA14582.1"/>
    <property type="molecule type" value="Genomic_DNA"/>
</dbReference>
<gene>
    <name evidence="5" type="ORF">AZE42_10065</name>
</gene>
<dbReference type="SUPFAM" id="SSF51905">
    <property type="entry name" value="FAD/NAD(P)-binding domain"/>
    <property type="match status" value="1"/>
</dbReference>
<dbReference type="Gene3D" id="3.50.50.60">
    <property type="entry name" value="FAD/NAD(P)-binding domain"/>
    <property type="match status" value="1"/>
</dbReference>
<evidence type="ECO:0000256" key="2">
    <source>
        <dbReference type="ARBA" id="ARBA00022827"/>
    </source>
</evidence>
<evidence type="ECO:0000256" key="3">
    <source>
        <dbReference type="ARBA" id="ARBA00023002"/>
    </source>
</evidence>
<keyword evidence="6" id="KW-1185">Reference proteome</keyword>
<protein>
    <recommendedName>
        <fullName evidence="4">FAD-binding domain-containing protein</fullName>
    </recommendedName>
</protein>
<organism evidence="5 6">
    <name type="scientific">Rhizopogon vesiculosus</name>
    <dbReference type="NCBI Taxonomy" id="180088"/>
    <lineage>
        <taxon>Eukaryota</taxon>
        <taxon>Fungi</taxon>
        <taxon>Dikarya</taxon>
        <taxon>Basidiomycota</taxon>
        <taxon>Agaricomycotina</taxon>
        <taxon>Agaricomycetes</taxon>
        <taxon>Agaricomycetidae</taxon>
        <taxon>Boletales</taxon>
        <taxon>Suillineae</taxon>
        <taxon>Rhizopogonaceae</taxon>
        <taxon>Rhizopogon</taxon>
    </lineage>
</organism>
<evidence type="ECO:0000259" key="4">
    <source>
        <dbReference type="Pfam" id="PF01494"/>
    </source>
</evidence>
<feature type="non-terminal residue" evidence="5">
    <location>
        <position position="1"/>
    </location>
</feature>
<evidence type="ECO:0000313" key="6">
    <source>
        <dbReference type="Proteomes" id="UP000183567"/>
    </source>
</evidence>
<accession>A0A1J8PZ62</accession>
<dbReference type="Pfam" id="PF01494">
    <property type="entry name" value="FAD_binding_3"/>
    <property type="match status" value="1"/>
</dbReference>
<proteinExistence type="predicted"/>
<dbReference type="Proteomes" id="UP000183567">
    <property type="component" value="Unassembled WGS sequence"/>
</dbReference>
<feature type="domain" description="FAD-binding" evidence="4">
    <location>
        <begin position="9"/>
        <end position="68"/>
    </location>
</feature>
<evidence type="ECO:0000313" key="5">
    <source>
        <dbReference type="EMBL" id="OJA14582.1"/>
    </source>
</evidence>
<keyword evidence="3" id="KW-0560">Oxidoreductase</keyword>
<keyword evidence="2" id="KW-0274">FAD</keyword>
<evidence type="ECO:0000256" key="1">
    <source>
        <dbReference type="ARBA" id="ARBA00022630"/>
    </source>
</evidence>
<keyword evidence="1" id="KW-0285">Flavoprotein</keyword>
<dbReference type="AlphaFoldDB" id="A0A1J8PZ62"/>
<dbReference type="Gene3D" id="3.30.70.2450">
    <property type="match status" value="1"/>
</dbReference>
<dbReference type="InterPro" id="IPR002938">
    <property type="entry name" value="FAD-bd"/>
</dbReference>
<dbReference type="GO" id="GO:0016491">
    <property type="term" value="F:oxidoreductase activity"/>
    <property type="evidence" value="ECO:0007669"/>
    <property type="project" value="UniProtKB-KW"/>
</dbReference>
<reference evidence="5 6" key="1">
    <citation type="submission" date="2016-03" db="EMBL/GenBank/DDBJ databases">
        <title>Comparative genomics of the ectomycorrhizal sister species Rhizopogon vinicolor and Rhizopogon vesiculosus (Basidiomycota: Boletales) reveals a divergence of the mating type B locus.</title>
        <authorList>
            <person name="Mujic A.B."/>
            <person name="Kuo A."/>
            <person name="Tritt A."/>
            <person name="Lipzen A."/>
            <person name="Chen C."/>
            <person name="Johnson J."/>
            <person name="Sharma A."/>
            <person name="Barry K."/>
            <person name="Grigoriev I.V."/>
            <person name="Spatafora J.W."/>
        </authorList>
    </citation>
    <scope>NUCLEOTIDE SEQUENCE [LARGE SCALE GENOMIC DNA]</scope>
    <source>
        <strain evidence="5 6">AM-OR11-056</strain>
    </source>
</reference>
<feature type="non-terminal residue" evidence="5">
    <location>
        <position position="81"/>
    </location>
</feature>